<dbReference type="Proteomes" id="UP000824120">
    <property type="component" value="Chromosome 3"/>
</dbReference>
<gene>
    <name evidence="1" type="ORF">H5410_014700</name>
</gene>
<evidence type="ECO:0000313" key="1">
    <source>
        <dbReference type="EMBL" id="KAG5614876.1"/>
    </source>
</evidence>
<keyword evidence="2" id="KW-1185">Reference proteome</keyword>
<sequence>MLLRRYLDDQLLLVIEFVYNWGDKEDEDMEVADKEIHRSLVYLFSPMVRMDKWEWATGHWVNWVILDGSGHWVKNRD</sequence>
<dbReference type="AlphaFoldDB" id="A0A9J5ZS70"/>
<dbReference type="EMBL" id="JACXVP010000003">
    <property type="protein sequence ID" value="KAG5614876.1"/>
    <property type="molecule type" value="Genomic_DNA"/>
</dbReference>
<protein>
    <submittedName>
        <fullName evidence="1">Uncharacterized protein</fullName>
    </submittedName>
</protein>
<proteinExistence type="predicted"/>
<evidence type="ECO:0000313" key="2">
    <source>
        <dbReference type="Proteomes" id="UP000824120"/>
    </source>
</evidence>
<reference evidence="1 2" key="1">
    <citation type="submission" date="2020-09" db="EMBL/GenBank/DDBJ databases">
        <title>De no assembly of potato wild relative species, Solanum commersonii.</title>
        <authorList>
            <person name="Cho K."/>
        </authorList>
    </citation>
    <scope>NUCLEOTIDE SEQUENCE [LARGE SCALE GENOMIC DNA]</scope>
    <source>
        <strain evidence="1">LZ3.2</strain>
        <tissue evidence="1">Leaf</tissue>
    </source>
</reference>
<name>A0A9J5ZS70_SOLCO</name>
<accession>A0A9J5ZS70</accession>
<comment type="caution">
    <text evidence="1">The sequence shown here is derived from an EMBL/GenBank/DDBJ whole genome shotgun (WGS) entry which is preliminary data.</text>
</comment>
<organism evidence="1 2">
    <name type="scientific">Solanum commersonii</name>
    <name type="common">Commerson's wild potato</name>
    <name type="synonym">Commerson's nightshade</name>
    <dbReference type="NCBI Taxonomy" id="4109"/>
    <lineage>
        <taxon>Eukaryota</taxon>
        <taxon>Viridiplantae</taxon>
        <taxon>Streptophyta</taxon>
        <taxon>Embryophyta</taxon>
        <taxon>Tracheophyta</taxon>
        <taxon>Spermatophyta</taxon>
        <taxon>Magnoliopsida</taxon>
        <taxon>eudicotyledons</taxon>
        <taxon>Gunneridae</taxon>
        <taxon>Pentapetalae</taxon>
        <taxon>asterids</taxon>
        <taxon>lamiids</taxon>
        <taxon>Solanales</taxon>
        <taxon>Solanaceae</taxon>
        <taxon>Solanoideae</taxon>
        <taxon>Solaneae</taxon>
        <taxon>Solanum</taxon>
    </lineage>
</organism>